<evidence type="ECO:0000313" key="1">
    <source>
        <dbReference type="EMBL" id="KAA0026207.1"/>
    </source>
</evidence>
<evidence type="ECO:0000313" key="2">
    <source>
        <dbReference type="EMBL" id="TYK30751.1"/>
    </source>
</evidence>
<sequence length="237" mass="27910">MKHSYARNVIKHVFDLLKGQWAILRRKSYYPLQVQCRTILACYLMHNLINREMTNCEDIDNVEGEDSAYVTTTARDDIQYIETTNEWSQWWDKLAKYGNIVPYPQTCIDEEGGGHYCQVFSGVGTHWGMKSNNDHRRNVEASVQWVRLDDDAKYIIVKNKVFENWVRSHPVVKGLLNKPFLYYDKLAYVFRRDRATGHFAKTFANIESNEPVRYEGFDMLNGNEEFPSIYSHEIDIF</sequence>
<reference evidence="3 4" key="1">
    <citation type="submission" date="2019-08" db="EMBL/GenBank/DDBJ databases">
        <title>Draft genome sequences of two oriental melons (Cucumis melo L. var makuwa).</title>
        <authorList>
            <person name="Kwon S.-Y."/>
        </authorList>
    </citation>
    <scope>NUCLEOTIDE SEQUENCE [LARGE SCALE GENOMIC DNA]</scope>
    <source>
        <strain evidence="4">cv. Chang Bougi</strain>
        <strain evidence="3">cv. SW 3</strain>
        <tissue evidence="2">Leaf</tissue>
    </source>
</reference>
<dbReference type="EMBL" id="SSTE01022979">
    <property type="protein sequence ID" value="KAA0026207.1"/>
    <property type="molecule type" value="Genomic_DNA"/>
</dbReference>
<dbReference type="OrthoDB" id="2684964at2759"/>
<protein>
    <submittedName>
        <fullName evidence="2">Retrotransposon protein</fullName>
    </submittedName>
</protein>
<gene>
    <name evidence="2" type="ORF">E5676_scaffold343G00920</name>
    <name evidence="1" type="ORF">E6C27_scaffold19G001770</name>
</gene>
<dbReference type="PANTHER" id="PTHR46250:SF18">
    <property type="entry name" value="MYB_SANT-LIKE DOMAIN-CONTAINING PROTEIN"/>
    <property type="match status" value="1"/>
</dbReference>
<dbReference type="Proteomes" id="UP000321947">
    <property type="component" value="Unassembled WGS sequence"/>
</dbReference>
<evidence type="ECO:0000313" key="3">
    <source>
        <dbReference type="Proteomes" id="UP000321393"/>
    </source>
</evidence>
<dbReference type="Proteomes" id="UP000321393">
    <property type="component" value="Unassembled WGS sequence"/>
</dbReference>
<dbReference type="AlphaFoldDB" id="A0A5D3E583"/>
<dbReference type="PANTHER" id="PTHR46250">
    <property type="entry name" value="MYB/SANT-LIKE DNA-BINDING DOMAIN PROTEIN-RELATED"/>
    <property type="match status" value="1"/>
</dbReference>
<accession>A0A5D3E583</accession>
<evidence type="ECO:0000313" key="4">
    <source>
        <dbReference type="Proteomes" id="UP000321947"/>
    </source>
</evidence>
<organism evidence="2 4">
    <name type="scientific">Cucumis melo var. makuwa</name>
    <name type="common">Oriental melon</name>
    <dbReference type="NCBI Taxonomy" id="1194695"/>
    <lineage>
        <taxon>Eukaryota</taxon>
        <taxon>Viridiplantae</taxon>
        <taxon>Streptophyta</taxon>
        <taxon>Embryophyta</taxon>
        <taxon>Tracheophyta</taxon>
        <taxon>Spermatophyta</taxon>
        <taxon>Magnoliopsida</taxon>
        <taxon>eudicotyledons</taxon>
        <taxon>Gunneridae</taxon>
        <taxon>Pentapetalae</taxon>
        <taxon>rosids</taxon>
        <taxon>fabids</taxon>
        <taxon>Cucurbitales</taxon>
        <taxon>Cucurbitaceae</taxon>
        <taxon>Benincaseae</taxon>
        <taxon>Cucumis</taxon>
    </lineage>
</organism>
<comment type="caution">
    <text evidence="2">The sequence shown here is derived from an EMBL/GenBank/DDBJ whole genome shotgun (WGS) entry which is preliminary data.</text>
</comment>
<name>A0A5D3E583_CUCMM</name>
<dbReference type="EMBL" id="SSTD01000240">
    <property type="protein sequence ID" value="TYK30751.1"/>
    <property type="molecule type" value="Genomic_DNA"/>
</dbReference>
<proteinExistence type="predicted"/>